<dbReference type="PANTHER" id="PTHR40399:SF1">
    <property type="entry name" value="PTS SYSTEM GLUCITOL_SORBITOL-SPECIFIC EIIC COMPONENT"/>
    <property type="match status" value="1"/>
</dbReference>
<dbReference type="EMBL" id="LR134406">
    <property type="protein sequence ID" value="VEH70944.1"/>
    <property type="molecule type" value="Genomic_DNA"/>
</dbReference>
<reference evidence="2 3" key="1">
    <citation type="submission" date="2018-12" db="EMBL/GenBank/DDBJ databases">
        <authorList>
            <consortium name="Pathogen Informatics"/>
        </authorList>
    </citation>
    <scope>NUCLEOTIDE SEQUENCE [LARGE SCALE GENOMIC DNA]</scope>
    <source>
        <strain evidence="2 3">NCTC12967</strain>
    </source>
</reference>
<dbReference type="RefSeq" id="WP_014847305.1">
    <property type="nucleotide sequence ID" value="NZ_CAJZDL010000084.1"/>
</dbReference>
<dbReference type="GeneID" id="64407697"/>
<keyword evidence="1" id="KW-1133">Transmembrane helix</keyword>
<dbReference type="AlphaFoldDB" id="A0A3S4UDK5"/>
<evidence type="ECO:0000313" key="3">
    <source>
        <dbReference type="Proteomes" id="UP000273044"/>
    </source>
</evidence>
<keyword evidence="1" id="KW-0472">Membrane</keyword>
<evidence type="ECO:0000313" key="2">
    <source>
        <dbReference type="EMBL" id="VEH70944.1"/>
    </source>
</evidence>
<dbReference type="Proteomes" id="UP000273044">
    <property type="component" value="Chromosome"/>
</dbReference>
<dbReference type="PIRSF" id="PIRSF038321">
    <property type="entry name" value="PTS_glc_srb_IIC"/>
    <property type="match status" value="1"/>
</dbReference>
<proteinExistence type="predicted"/>
<keyword evidence="3" id="KW-1185">Reference proteome</keyword>
<protein>
    <submittedName>
        <fullName evidence="2">PTS system glucitol/sorbitol-specific EIIC component</fullName>
    </submittedName>
</protein>
<name>A0A3S4UDK5_9ACTN</name>
<organism evidence="2 3">
    <name type="scientific">Arachnia propionica</name>
    <dbReference type="NCBI Taxonomy" id="1750"/>
    <lineage>
        <taxon>Bacteria</taxon>
        <taxon>Bacillati</taxon>
        <taxon>Actinomycetota</taxon>
        <taxon>Actinomycetes</taxon>
        <taxon>Propionibacteriales</taxon>
        <taxon>Propionibacteriaceae</taxon>
        <taxon>Arachnia</taxon>
    </lineage>
</organism>
<dbReference type="OMA" id="HINPGEY"/>
<dbReference type="GO" id="GO:0016020">
    <property type="term" value="C:membrane"/>
    <property type="evidence" value="ECO:0007669"/>
    <property type="project" value="InterPro"/>
</dbReference>
<gene>
    <name evidence="2" type="primary">srlA</name>
    <name evidence="2" type="ORF">NCTC12967_02253</name>
</gene>
<feature type="transmembrane region" description="Helical" evidence="1">
    <location>
        <begin position="36"/>
        <end position="58"/>
    </location>
</feature>
<evidence type="ECO:0000256" key="1">
    <source>
        <dbReference type="SAM" id="Phobius"/>
    </source>
</evidence>
<dbReference type="NCBIfam" id="TIGR00821">
    <property type="entry name" value="EII-GUT"/>
    <property type="match status" value="1"/>
</dbReference>
<dbReference type="PANTHER" id="PTHR40399">
    <property type="entry name" value="PTS SYSTEM GLUCITOL/SORBITOL-SPECIFIC EIIC COMPONENT"/>
    <property type="match status" value="1"/>
</dbReference>
<feature type="transmembrane region" description="Helical" evidence="1">
    <location>
        <begin position="156"/>
        <end position="179"/>
    </location>
</feature>
<keyword evidence="1" id="KW-0812">Transmembrane</keyword>
<accession>A0A3S4UDK5</accession>
<dbReference type="InterPro" id="IPR004699">
    <property type="entry name" value="PTS_IID_sorb"/>
</dbReference>
<dbReference type="GO" id="GO:0009401">
    <property type="term" value="P:phosphoenolpyruvate-dependent sugar phosphotransferase system"/>
    <property type="evidence" value="ECO:0007669"/>
    <property type="project" value="InterPro"/>
</dbReference>
<dbReference type="PROSITE" id="PS51107">
    <property type="entry name" value="PTS_EIIC_TYPE_5"/>
    <property type="match status" value="1"/>
</dbReference>
<sequence length="194" mass="21377">MSDFLNWMAAAQDGMVLAAEWFVGLFRKGAETFLNWMTNIVPLVLMLLIAMNSLIALIGEERINKLAAKAGRNVISRYLILPWIGAFFLTNPAAFTLGRFLPEAYKPGYYASVAQMVHTNNGLFPHNNPGELFVWAGIAQGIVTLQLPTGDLAIRYLLLGAVLNFFGGWVTDFTTAYVAKQQGVTLSKEVHAHV</sequence>
<feature type="transmembrane region" description="Helical" evidence="1">
    <location>
        <begin position="79"/>
        <end position="101"/>
    </location>
</feature>
<dbReference type="Pfam" id="PF03608">
    <property type="entry name" value="EII-GUT"/>
    <property type="match status" value="1"/>
</dbReference>